<dbReference type="Pfam" id="PF19094">
    <property type="entry name" value="EMC6_arch"/>
    <property type="match status" value="1"/>
</dbReference>
<keyword evidence="3" id="KW-1185">Reference proteome</keyword>
<sequence>MATETADGMSSHRRGVTVTAVACLTGVAAGLLSSTLVDSPTATLGIAPLVGALVVNLGLIRVLGVDVDEFSGKDQLYTGFMTFCLWFITWGILLTSSA</sequence>
<name>A0ABD5Z6T0_9EURY</name>
<keyword evidence="1" id="KW-0472">Membrane</keyword>
<dbReference type="RefSeq" id="WP_279527599.1">
    <property type="nucleotide sequence ID" value="NZ_CP122312.1"/>
</dbReference>
<feature type="transmembrane region" description="Helical" evidence="1">
    <location>
        <begin position="16"/>
        <end position="36"/>
    </location>
</feature>
<keyword evidence="1" id="KW-1133">Transmembrane helix</keyword>
<reference evidence="2 3" key="1">
    <citation type="journal article" date="2019" name="Int. J. Syst. Evol. Microbiol.">
        <title>The Global Catalogue of Microorganisms (GCM) 10K type strain sequencing project: providing services to taxonomists for standard genome sequencing and annotation.</title>
        <authorList>
            <consortium name="The Broad Institute Genomics Platform"/>
            <consortium name="The Broad Institute Genome Sequencing Center for Infectious Disease"/>
            <person name="Wu L."/>
            <person name="Ma J."/>
        </authorList>
    </citation>
    <scope>NUCLEOTIDE SEQUENCE [LARGE SCALE GENOMIC DNA]</scope>
    <source>
        <strain evidence="2 3">XZGYJ-43</strain>
    </source>
</reference>
<protein>
    <submittedName>
        <fullName evidence="2">Uncharacterized protein</fullName>
    </submittedName>
</protein>
<proteinExistence type="predicted"/>
<evidence type="ECO:0000313" key="2">
    <source>
        <dbReference type="EMBL" id="MFC7200834.1"/>
    </source>
</evidence>
<feature type="transmembrane region" description="Helical" evidence="1">
    <location>
        <begin position="76"/>
        <end position="95"/>
    </location>
</feature>
<keyword evidence="1" id="KW-0812">Transmembrane</keyword>
<evidence type="ECO:0000256" key="1">
    <source>
        <dbReference type="SAM" id="Phobius"/>
    </source>
</evidence>
<dbReference type="EMBL" id="JBHTAR010000011">
    <property type="protein sequence ID" value="MFC7200834.1"/>
    <property type="molecule type" value="Genomic_DNA"/>
</dbReference>
<feature type="transmembrane region" description="Helical" evidence="1">
    <location>
        <begin position="42"/>
        <end position="64"/>
    </location>
</feature>
<organism evidence="2 3">
    <name type="scientific">Halospeciosus flavus</name>
    <dbReference type="NCBI Taxonomy" id="3032283"/>
    <lineage>
        <taxon>Archaea</taxon>
        <taxon>Methanobacteriati</taxon>
        <taxon>Methanobacteriota</taxon>
        <taxon>Stenosarchaea group</taxon>
        <taxon>Halobacteria</taxon>
        <taxon>Halobacteriales</taxon>
        <taxon>Halobacteriaceae</taxon>
        <taxon>Halospeciosus</taxon>
    </lineage>
</organism>
<accession>A0ABD5Z6T0</accession>
<dbReference type="AlphaFoldDB" id="A0ABD5Z6T0"/>
<comment type="caution">
    <text evidence="2">The sequence shown here is derived from an EMBL/GenBank/DDBJ whole genome shotgun (WGS) entry which is preliminary data.</text>
</comment>
<gene>
    <name evidence="2" type="ORF">ACFQJ9_15705</name>
</gene>
<dbReference type="InterPro" id="IPR043941">
    <property type="entry name" value="EMC6-arch"/>
</dbReference>
<dbReference type="Proteomes" id="UP001596447">
    <property type="component" value="Unassembled WGS sequence"/>
</dbReference>
<evidence type="ECO:0000313" key="3">
    <source>
        <dbReference type="Proteomes" id="UP001596447"/>
    </source>
</evidence>